<dbReference type="SUPFAM" id="SSF53474">
    <property type="entry name" value="alpha/beta-Hydrolases"/>
    <property type="match status" value="1"/>
</dbReference>
<keyword evidence="1" id="KW-0575">Peroxidase</keyword>
<dbReference type="InterPro" id="IPR050471">
    <property type="entry name" value="AB_hydrolase"/>
</dbReference>
<dbReference type="PANTHER" id="PTHR43433:SF10">
    <property type="entry name" value="AB HYDROLASE-1 DOMAIN-CONTAINING PROTEIN"/>
    <property type="match status" value="1"/>
</dbReference>
<feature type="domain" description="AB hydrolase-1" evidence="2">
    <location>
        <begin position="36"/>
        <end position="285"/>
    </location>
</feature>
<evidence type="ECO:0000259" key="2">
    <source>
        <dbReference type="Pfam" id="PF12697"/>
    </source>
</evidence>
<dbReference type="InterPro" id="IPR000073">
    <property type="entry name" value="AB_hydrolase_1"/>
</dbReference>
<dbReference type="InterPro" id="IPR000639">
    <property type="entry name" value="Epox_hydrolase-like"/>
</dbReference>
<evidence type="ECO:0000313" key="3">
    <source>
        <dbReference type="EMBL" id="MFD2468650.1"/>
    </source>
</evidence>
<name>A0ABW5H6Z1_9PSEU</name>
<dbReference type="InterPro" id="IPR029058">
    <property type="entry name" value="AB_hydrolase_fold"/>
</dbReference>
<dbReference type="RefSeq" id="WP_378304404.1">
    <property type="nucleotide sequence ID" value="NZ_JBHUKS010000010.1"/>
</dbReference>
<comment type="caution">
    <text evidence="3">The sequence shown here is derived from an EMBL/GenBank/DDBJ whole genome shotgun (WGS) entry which is preliminary data.</text>
</comment>
<proteinExistence type="predicted"/>
<protein>
    <submittedName>
        <fullName evidence="3">Alpha/beta fold hydrolase</fullName>
    </submittedName>
</protein>
<evidence type="ECO:0000256" key="1">
    <source>
        <dbReference type="ARBA" id="ARBA00022559"/>
    </source>
</evidence>
<dbReference type="EMBL" id="JBHUKS010000010">
    <property type="protein sequence ID" value="MFD2468650.1"/>
    <property type="molecule type" value="Genomic_DNA"/>
</dbReference>
<keyword evidence="3" id="KW-0378">Hydrolase</keyword>
<reference evidence="4" key="1">
    <citation type="journal article" date="2019" name="Int. J. Syst. Evol. Microbiol.">
        <title>The Global Catalogue of Microorganisms (GCM) 10K type strain sequencing project: providing services to taxonomists for standard genome sequencing and annotation.</title>
        <authorList>
            <consortium name="The Broad Institute Genomics Platform"/>
            <consortium name="The Broad Institute Genome Sequencing Center for Infectious Disease"/>
            <person name="Wu L."/>
            <person name="Ma J."/>
        </authorList>
    </citation>
    <scope>NUCLEOTIDE SEQUENCE [LARGE SCALE GENOMIC DNA]</scope>
    <source>
        <strain evidence="4">CGMCC 4.7641</strain>
    </source>
</reference>
<dbReference type="PRINTS" id="PR00412">
    <property type="entry name" value="EPOXHYDRLASE"/>
</dbReference>
<dbReference type="Pfam" id="PF12697">
    <property type="entry name" value="Abhydrolase_6"/>
    <property type="match status" value="1"/>
</dbReference>
<dbReference type="PANTHER" id="PTHR43433">
    <property type="entry name" value="HYDROLASE, ALPHA/BETA FOLD FAMILY PROTEIN"/>
    <property type="match status" value="1"/>
</dbReference>
<evidence type="ECO:0000313" key="4">
    <source>
        <dbReference type="Proteomes" id="UP001597483"/>
    </source>
</evidence>
<dbReference type="PRINTS" id="PR00111">
    <property type="entry name" value="ABHYDROLASE"/>
</dbReference>
<organism evidence="3 4">
    <name type="scientific">Amycolatopsis silviterrae</name>
    <dbReference type="NCBI Taxonomy" id="1656914"/>
    <lineage>
        <taxon>Bacteria</taxon>
        <taxon>Bacillati</taxon>
        <taxon>Actinomycetota</taxon>
        <taxon>Actinomycetes</taxon>
        <taxon>Pseudonocardiales</taxon>
        <taxon>Pseudonocardiaceae</taxon>
        <taxon>Amycolatopsis</taxon>
    </lineage>
</organism>
<keyword evidence="1" id="KW-0560">Oxidoreductase</keyword>
<dbReference type="Gene3D" id="3.40.50.1820">
    <property type="entry name" value="alpha/beta hydrolase"/>
    <property type="match status" value="1"/>
</dbReference>
<sequence>MQAGDEAIDLPPTRTLPAGDRRIAWCELGAADGVPVLVAHGSPGSRYQLLPLRKAAEARGVRLIVPDRPGYGETSPAPERGFRAWTGDAVALLDELGLDTVTVLGFSGGAGYALGLALDSPERVGRVVLACGMLPAPPPQALAGRIPVVSLLYRVSRYAPRLAAAMLEGRGVFKNTRAGSLSAWPAADRAVMADPAISALTAIDAEAAAQQGARAAVDDLRRYYRPMDLARVRQPVRLLHGTADGNVPIGVARWGVTQLPEARLDVLPDAGHYFAAAHPETVIDALRGVG</sequence>
<gene>
    <name evidence="3" type="ORF">ACFSVL_14760</name>
</gene>
<accession>A0ABW5H6Z1</accession>
<dbReference type="Proteomes" id="UP001597483">
    <property type="component" value="Unassembled WGS sequence"/>
</dbReference>
<keyword evidence="4" id="KW-1185">Reference proteome</keyword>
<dbReference type="GO" id="GO:0016787">
    <property type="term" value="F:hydrolase activity"/>
    <property type="evidence" value="ECO:0007669"/>
    <property type="project" value="UniProtKB-KW"/>
</dbReference>